<dbReference type="Pfam" id="PF11897">
    <property type="entry name" value="DUF3417"/>
    <property type="match status" value="1"/>
</dbReference>
<comment type="caution">
    <text evidence="6">The sequence shown here is derived from an EMBL/GenBank/DDBJ whole genome shotgun (WGS) entry which is preliminary data.</text>
</comment>
<reference evidence="6 7" key="1">
    <citation type="submission" date="2017-11" db="EMBL/GenBank/DDBJ databases">
        <title>Evolution of Phototrophy in the Chloroflexi Phylum Driven by Horizontal Gene Transfer.</title>
        <authorList>
            <person name="Ward L.M."/>
            <person name="Hemp J."/>
            <person name="Shih P.M."/>
            <person name="Mcglynn S.E."/>
            <person name="Fischer W."/>
        </authorList>
    </citation>
    <scope>NUCLEOTIDE SEQUENCE [LARGE SCALE GENOMIC DNA]</scope>
    <source>
        <strain evidence="6">CP2_2F</strain>
    </source>
</reference>
<accession>A0A2M8P469</accession>
<dbReference type="InterPro" id="IPR000811">
    <property type="entry name" value="Glyco_trans_35"/>
</dbReference>
<organism evidence="6 7">
    <name type="scientific">Candidatus Thermofonsia Clade 1 bacterium</name>
    <dbReference type="NCBI Taxonomy" id="2364210"/>
    <lineage>
        <taxon>Bacteria</taxon>
        <taxon>Bacillati</taxon>
        <taxon>Chloroflexota</taxon>
        <taxon>Candidatus Thermofontia</taxon>
        <taxon>Candidatus Thermofonsia Clade 1</taxon>
    </lineage>
</organism>
<gene>
    <name evidence="6" type="ORF">CUN51_01520</name>
</gene>
<dbReference type="NCBIfam" id="TIGR02094">
    <property type="entry name" value="more_P_ylases"/>
    <property type="match status" value="1"/>
</dbReference>
<evidence type="ECO:0000256" key="4">
    <source>
        <dbReference type="PIRSR" id="PIRSR000460-1"/>
    </source>
</evidence>
<feature type="domain" description="DUF3417" evidence="5">
    <location>
        <begin position="14"/>
        <end position="125"/>
    </location>
</feature>
<dbReference type="InterPro" id="IPR011834">
    <property type="entry name" value="Agluc_phsphrylas"/>
</dbReference>
<dbReference type="PANTHER" id="PTHR42655:SF1">
    <property type="entry name" value="GLYCOGEN PHOSPHORYLASE"/>
    <property type="match status" value="1"/>
</dbReference>
<dbReference type="GO" id="GO:0005975">
    <property type="term" value="P:carbohydrate metabolic process"/>
    <property type="evidence" value="ECO:0007669"/>
    <property type="project" value="InterPro"/>
</dbReference>
<dbReference type="GO" id="GO:0008184">
    <property type="term" value="F:glycogen phosphorylase activity"/>
    <property type="evidence" value="ECO:0007669"/>
    <property type="project" value="InterPro"/>
</dbReference>
<protein>
    <submittedName>
        <fullName evidence="6">Alpha-glucan phosphorylase</fullName>
    </submittedName>
</protein>
<evidence type="ECO:0000313" key="7">
    <source>
        <dbReference type="Proteomes" id="UP000228921"/>
    </source>
</evidence>
<evidence type="ECO:0000313" key="6">
    <source>
        <dbReference type="EMBL" id="PJF32335.1"/>
    </source>
</evidence>
<name>A0A2M8P469_9CHLR</name>
<evidence type="ECO:0000256" key="2">
    <source>
        <dbReference type="ARBA" id="ARBA00006047"/>
    </source>
</evidence>
<evidence type="ECO:0000256" key="1">
    <source>
        <dbReference type="ARBA" id="ARBA00001275"/>
    </source>
</evidence>
<proteinExistence type="inferred from homology"/>
<keyword evidence="4" id="KW-0663">Pyridoxal phosphate</keyword>
<sequence>MIKPIVTVSVVPNLPSSIERLLELAYNLRWSWNLETLALFRRLDRDLWEKCSHNPVLMLGMIDQRQLNTAANDEAFMAHYERVCQDYDRYMSQTSSTWYAKRYPEAPRTPMVAYFSMEFGLTECLRNYSGGLGVLSGDHLKSASDLGLPLIGVGLLYQEGYFAQYLNNDGYQQEAYPINDYANQPVRRVLDANGRPVLVKVPLPGRLLYAQAWIVQVGRVSLYLLDTNIPENTLPEDRDLTDRLYGGDRRQRIRQEILMGIGGIQLLRLLNLNPTVYHMNEGHSAFMGLERIRLLMEAHPELNFEQAREICAASNIFTTHTPVPAGLERFGFDLIDEHFGYLWTQLKLSREQFHELGRENMGNYDLFSMPVLAVRLSNYVNGVAKLHGKVSRKLFSWMYPNVPQDDVPVGHVTNGIHVETWVSQEMAALYDRYLDPMWREDPTDPNIWWDVDKIPDAELWRTHERRREQLVAFCRERLRKQYIALGLPSAEIELAEEVLSPDALTIGFARRFATYKRATLILRDKARLARILNNPDRPVQLIFAGKAHPHDTPGKELIREIVNTSRLPEFRHSIVFLENYDMAITRMMLQGCDVWLNNPRRPEEASGTSGMKAIYNGNLNFSTLDGWWDEAYDPHVGWEIGRGEEYPPEQWAHQDYLEAQALYSILENDIVPTFYTRSRDGLPREWIARMKASIRKLAPFFNTHRMVAEYTERYYMPAYESYQRLTKPNLSRGVALAQWKQKVYSQWNNVQVLKVSVSAEELKVGSEQEITAVVQLGSLTPDDVIVQVYYGDLDTHGNIIVGNAVNMQPAEANGGGTYTFKAHLAYHTTGNQGLSVRVLPNHEDLPTPFLRGLIRWA</sequence>
<dbReference type="InterPro" id="IPR052182">
    <property type="entry name" value="Glycogen/Maltodextrin_Phosph"/>
</dbReference>
<dbReference type="EMBL" id="PGTK01000001">
    <property type="protein sequence ID" value="PJF32335.1"/>
    <property type="molecule type" value="Genomic_DNA"/>
</dbReference>
<evidence type="ECO:0000256" key="3">
    <source>
        <dbReference type="ARBA" id="ARBA00022533"/>
    </source>
</evidence>
<dbReference type="SUPFAM" id="SSF53756">
    <property type="entry name" value="UDP-Glycosyltransferase/glycogen phosphorylase"/>
    <property type="match status" value="1"/>
</dbReference>
<comment type="catalytic activity">
    <reaction evidence="1">
        <text>[(1-&gt;4)-alpha-D-glucosyl](n) + phosphate = [(1-&gt;4)-alpha-D-glucosyl](n-1) + alpha-D-glucose 1-phosphate</text>
        <dbReference type="Rhea" id="RHEA:41732"/>
        <dbReference type="Rhea" id="RHEA-COMP:9584"/>
        <dbReference type="Rhea" id="RHEA-COMP:9586"/>
        <dbReference type="ChEBI" id="CHEBI:15444"/>
        <dbReference type="ChEBI" id="CHEBI:43474"/>
        <dbReference type="ChEBI" id="CHEBI:58601"/>
        <dbReference type="EC" id="2.4.1.1"/>
    </reaction>
</comment>
<dbReference type="Gene3D" id="3.40.50.2000">
    <property type="entry name" value="Glycogen Phosphorylase B"/>
    <property type="match status" value="3"/>
</dbReference>
<evidence type="ECO:0000259" key="5">
    <source>
        <dbReference type="Pfam" id="PF11897"/>
    </source>
</evidence>
<dbReference type="AlphaFoldDB" id="A0A2M8P469"/>
<comment type="similarity">
    <text evidence="2">Belongs to the glycogen phosphorylase family.</text>
</comment>
<dbReference type="PANTHER" id="PTHR42655">
    <property type="entry name" value="GLYCOGEN PHOSPHORYLASE"/>
    <property type="match status" value="1"/>
</dbReference>
<dbReference type="PIRSF" id="PIRSF000460">
    <property type="entry name" value="Pprylas_GlgP"/>
    <property type="match status" value="1"/>
</dbReference>
<dbReference type="Pfam" id="PF00343">
    <property type="entry name" value="Phosphorylase"/>
    <property type="match status" value="1"/>
</dbReference>
<keyword evidence="3" id="KW-0021">Allosteric enzyme</keyword>
<dbReference type="InterPro" id="IPR024517">
    <property type="entry name" value="Glycogen_phosphorylase_DUF3417"/>
</dbReference>
<feature type="modified residue" description="N6-(pyridoxal phosphate)lysine" evidence="4">
    <location>
        <position position="612"/>
    </location>
</feature>
<dbReference type="Proteomes" id="UP000228921">
    <property type="component" value="Unassembled WGS sequence"/>
</dbReference>
<dbReference type="GO" id="GO:0030170">
    <property type="term" value="F:pyridoxal phosphate binding"/>
    <property type="evidence" value="ECO:0007669"/>
    <property type="project" value="InterPro"/>
</dbReference>